<dbReference type="PANTHER" id="PTHR43833">
    <property type="entry name" value="POTASSIUM CHANNEL PROTEIN 2-RELATED-RELATED"/>
    <property type="match status" value="1"/>
</dbReference>
<protein>
    <submittedName>
        <fullName evidence="3">Potassium uptake protein KtrA</fullName>
    </submittedName>
</protein>
<sequence length="248" mass="27284">MAKKKSFAIIGASNFSLAVLNTLVEKRQQVTVFDTDADRLELYLSEYESVDSIILDSTNKSALKNNGINQYDGVIVGFGSNIEASMMTVLNLIDLGCVNIIVKARDSKHKRVLTALGLKENQIIIPDAISGKIVGIRSVFDIDADIDVQSIDEDFMSTTINALNPEILDKTIQESGLTGTKDYNIIQIKRKGKILLPDAYTIIKEGDAIVIFARTTVINDLVFKIQGKISELTTLISEENTLKEPTTK</sequence>
<keyword evidence="4" id="KW-1185">Reference proteome</keyword>
<dbReference type="InterPro" id="IPR006037">
    <property type="entry name" value="RCK_C"/>
</dbReference>
<evidence type="ECO:0000313" key="3">
    <source>
        <dbReference type="EMBL" id="ATZ18992.1"/>
    </source>
</evidence>
<evidence type="ECO:0000313" key="4">
    <source>
        <dbReference type="Proteomes" id="UP000232230"/>
    </source>
</evidence>
<dbReference type="InterPro" id="IPR036721">
    <property type="entry name" value="RCK_C_sf"/>
</dbReference>
<dbReference type="KEGG" id="esx:ESOMN_v1c06100"/>
<evidence type="ECO:0000259" key="2">
    <source>
        <dbReference type="PROSITE" id="PS51202"/>
    </source>
</evidence>
<dbReference type="PROSITE" id="PS51201">
    <property type="entry name" value="RCK_N"/>
    <property type="match status" value="1"/>
</dbReference>
<dbReference type="SUPFAM" id="SSF116726">
    <property type="entry name" value="TrkA C-terminal domain-like"/>
    <property type="match status" value="1"/>
</dbReference>
<dbReference type="RefSeq" id="WP_024863507.1">
    <property type="nucleotide sequence ID" value="NZ_CP024965.1"/>
</dbReference>
<dbReference type="Pfam" id="PF02254">
    <property type="entry name" value="TrkA_N"/>
    <property type="match status" value="1"/>
</dbReference>
<dbReference type="PROSITE" id="PS51202">
    <property type="entry name" value="RCK_C"/>
    <property type="match status" value="1"/>
</dbReference>
<dbReference type="GO" id="GO:0006813">
    <property type="term" value="P:potassium ion transport"/>
    <property type="evidence" value="ECO:0007669"/>
    <property type="project" value="InterPro"/>
</dbReference>
<organism evidence="3 4">
    <name type="scientific">Williamsoniiplasma somnilux</name>
    <dbReference type="NCBI Taxonomy" id="215578"/>
    <lineage>
        <taxon>Bacteria</taxon>
        <taxon>Bacillati</taxon>
        <taxon>Mycoplasmatota</taxon>
        <taxon>Mollicutes</taxon>
        <taxon>Entomoplasmatales</taxon>
        <taxon>Williamsoniiplasma</taxon>
    </lineage>
</organism>
<feature type="domain" description="RCK N-terminal" evidence="1">
    <location>
        <begin position="4"/>
        <end position="125"/>
    </location>
</feature>
<name>A0A2K8NYV2_9MOLU</name>
<accession>A0A2K8NYV2</accession>
<dbReference type="Gene3D" id="3.30.70.1450">
    <property type="entry name" value="Regulator of K+ conductance, C-terminal domain"/>
    <property type="match status" value="1"/>
</dbReference>
<dbReference type="PANTHER" id="PTHR43833:SF7">
    <property type="entry name" value="KTR SYSTEM POTASSIUM UPTAKE PROTEIN C"/>
    <property type="match status" value="1"/>
</dbReference>
<dbReference type="Pfam" id="PF02080">
    <property type="entry name" value="TrkA_C"/>
    <property type="match status" value="1"/>
</dbReference>
<dbReference type="EMBL" id="CP024965">
    <property type="protein sequence ID" value="ATZ18992.1"/>
    <property type="molecule type" value="Genomic_DNA"/>
</dbReference>
<proteinExistence type="predicted"/>
<gene>
    <name evidence="3" type="primary">ktrA</name>
    <name evidence="3" type="ORF">ESOMN_v1c06100</name>
</gene>
<dbReference type="SUPFAM" id="SSF51735">
    <property type="entry name" value="NAD(P)-binding Rossmann-fold domains"/>
    <property type="match status" value="1"/>
</dbReference>
<dbReference type="GO" id="GO:0008324">
    <property type="term" value="F:monoatomic cation transmembrane transporter activity"/>
    <property type="evidence" value="ECO:0007669"/>
    <property type="project" value="InterPro"/>
</dbReference>
<evidence type="ECO:0000259" key="1">
    <source>
        <dbReference type="PROSITE" id="PS51201"/>
    </source>
</evidence>
<feature type="domain" description="RCK C-terminal" evidence="2">
    <location>
        <begin position="143"/>
        <end position="228"/>
    </location>
</feature>
<dbReference type="InterPro" id="IPR050721">
    <property type="entry name" value="Trk_Ktr_HKT_K-transport"/>
</dbReference>
<dbReference type="InterPro" id="IPR003148">
    <property type="entry name" value="RCK_N"/>
</dbReference>
<reference evidence="3 4" key="1">
    <citation type="submission" date="2017-11" db="EMBL/GenBank/DDBJ databases">
        <title>Genome sequence of Entomoplasma somnilux PYAN-1 (ATCC 49194).</title>
        <authorList>
            <person name="Lo W.-S."/>
            <person name="Gasparich G.E."/>
            <person name="Kuo C.-H."/>
        </authorList>
    </citation>
    <scope>NUCLEOTIDE SEQUENCE [LARGE SCALE GENOMIC DNA]</scope>
    <source>
        <strain evidence="3 4">PYAN-1</strain>
    </source>
</reference>
<dbReference type="InterPro" id="IPR036291">
    <property type="entry name" value="NAD(P)-bd_dom_sf"/>
</dbReference>
<dbReference type="Proteomes" id="UP000232230">
    <property type="component" value="Chromosome"/>
</dbReference>
<dbReference type="AlphaFoldDB" id="A0A2K8NYV2"/>
<dbReference type="Gene3D" id="3.40.50.720">
    <property type="entry name" value="NAD(P)-binding Rossmann-like Domain"/>
    <property type="match status" value="1"/>
</dbReference>